<dbReference type="PANTHER" id="PTHR12110:SF41">
    <property type="entry name" value="INOSOSE DEHYDRATASE"/>
    <property type="match status" value="1"/>
</dbReference>
<dbReference type="InterPro" id="IPR013022">
    <property type="entry name" value="Xyl_isomerase-like_TIM-brl"/>
</dbReference>
<proteinExistence type="predicted"/>
<keyword evidence="2" id="KW-0413">Isomerase</keyword>
<protein>
    <submittedName>
        <fullName evidence="2">Xylose isomerase-like TIM barrel</fullName>
    </submittedName>
</protein>
<organism evidence="2 3">
    <name type="scientific">Candidatus Scalindua rubra</name>
    <dbReference type="NCBI Taxonomy" id="1872076"/>
    <lineage>
        <taxon>Bacteria</taxon>
        <taxon>Pseudomonadati</taxon>
        <taxon>Planctomycetota</taxon>
        <taxon>Candidatus Brocadiia</taxon>
        <taxon>Candidatus Brocadiales</taxon>
        <taxon>Candidatus Scalinduaceae</taxon>
        <taxon>Candidatus Scalindua</taxon>
    </lineage>
</organism>
<gene>
    <name evidence="2" type="ORF">SCARUB_02148</name>
</gene>
<dbReference type="Proteomes" id="UP000094056">
    <property type="component" value="Unassembled WGS sequence"/>
</dbReference>
<comment type="caution">
    <text evidence="2">The sequence shown here is derived from an EMBL/GenBank/DDBJ whole genome shotgun (WGS) entry which is preliminary data.</text>
</comment>
<dbReference type="GO" id="GO:0016853">
    <property type="term" value="F:isomerase activity"/>
    <property type="evidence" value="ECO:0007669"/>
    <property type="project" value="UniProtKB-KW"/>
</dbReference>
<dbReference type="AlphaFoldDB" id="A0A1E3XAS9"/>
<dbReference type="EMBL" id="MAYW01000051">
    <property type="protein sequence ID" value="ODS32708.1"/>
    <property type="molecule type" value="Genomic_DNA"/>
</dbReference>
<evidence type="ECO:0000313" key="3">
    <source>
        <dbReference type="Proteomes" id="UP000094056"/>
    </source>
</evidence>
<evidence type="ECO:0000259" key="1">
    <source>
        <dbReference type="Pfam" id="PF01261"/>
    </source>
</evidence>
<dbReference type="Pfam" id="PF01261">
    <property type="entry name" value="AP_endonuc_2"/>
    <property type="match status" value="1"/>
</dbReference>
<dbReference type="Gene3D" id="3.20.20.150">
    <property type="entry name" value="Divalent-metal-dependent TIM barrel enzymes"/>
    <property type="match status" value="1"/>
</dbReference>
<reference evidence="2 3" key="1">
    <citation type="submission" date="2016-07" db="EMBL/GenBank/DDBJ databases">
        <title>Draft genome of Scalindua rubra, obtained from a brine-seawater interface in the Red Sea, sheds light on salt adaptation in anammox bacteria.</title>
        <authorList>
            <person name="Speth D.R."/>
            <person name="Lagkouvardos I."/>
            <person name="Wang Y."/>
            <person name="Qian P.-Y."/>
            <person name="Dutilh B.E."/>
            <person name="Jetten M.S."/>
        </authorList>
    </citation>
    <scope>NUCLEOTIDE SEQUENCE [LARGE SCALE GENOMIC DNA]</scope>
    <source>
        <strain evidence="2">BSI-1</strain>
    </source>
</reference>
<dbReference type="PANTHER" id="PTHR12110">
    <property type="entry name" value="HYDROXYPYRUVATE ISOMERASE"/>
    <property type="match status" value="1"/>
</dbReference>
<evidence type="ECO:0000313" key="2">
    <source>
        <dbReference type="EMBL" id="ODS32708.1"/>
    </source>
</evidence>
<feature type="domain" description="Xylose isomerase-like TIM barrel" evidence="1">
    <location>
        <begin position="24"/>
        <end position="177"/>
    </location>
</feature>
<name>A0A1E3XAS9_9BACT</name>
<sequence length="191" mass="21419">MIGQKIGVVLESLRLRIKEGVKTASILGFKGIQINATQKDITPENLSQTGRQELRHIIDLNRLCLCAIGAELGIGFINENEFDLLIKRTKEIINLALDLQTNIITVQIGNIPIETDSTHWRAVSTALNEIGKHAENYGCRLAAKTSYDNYSSLKKFIESLQTEGIKLIYDPASLMINKLDPIKVYMNYMNI</sequence>
<dbReference type="SUPFAM" id="SSF51658">
    <property type="entry name" value="Xylose isomerase-like"/>
    <property type="match status" value="1"/>
</dbReference>
<dbReference type="InterPro" id="IPR050312">
    <property type="entry name" value="IolE/XylAMocC-like"/>
</dbReference>
<dbReference type="InterPro" id="IPR036237">
    <property type="entry name" value="Xyl_isomerase-like_sf"/>
</dbReference>
<accession>A0A1E3XAS9</accession>